<feature type="repeat" description="TPR" evidence="3">
    <location>
        <begin position="977"/>
        <end position="1010"/>
    </location>
</feature>
<feature type="repeat" description="TPR" evidence="3">
    <location>
        <begin position="468"/>
        <end position="501"/>
    </location>
</feature>
<evidence type="ECO:0000256" key="1">
    <source>
        <dbReference type="ARBA" id="ARBA00022737"/>
    </source>
</evidence>
<evidence type="ECO:0000256" key="3">
    <source>
        <dbReference type="PROSITE-ProRule" id="PRU00339"/>
    </source>
</evidence>
<evidence type="ECO:0000313" key="4">
    <source>
        <dbReference type="EMBL" id="KAJ1968046.1"/>
    </source>
</evidence>
<dbReference type="PANTHER" id="PTHR15704">
    <property type="entry name" value="SUPERKILLER 3 PROTEIN-RELATED"/>
    <property type="match status" value="1"/>
</dbReference>
<gene>
    <name evidence="4" type="primary">SKI3</name>
    <name evidence="4" type="ORF">IWQ62_001486</name>
</gene>
<dbReference type="InterPro" id="IPR019734">
    <property type="entry name" value="TPR_rpt"/>
</dbReference>
<dbReference type="InterPro" id="IPR011990">
    <property type="entry name" value="TPR-like_helical_dom_sf"/>
</dbReference>
<accession>A0A9W8ATF7</accession>
<feature type="repeat" description="TPR" evidence="3">
    <location>
        <begin position="644"/>
        <end position="677"/>
    </location>
</feature>
<evidence type="ECO:0000256" key="2">
    <source>
        <dbReference type="ARBA" id="ARBA00022803"/>
    </source>
</evidence>
<keyword evidence="2 3" id="KW-0802">TPR repeat</keyword>
<dbReference type="Pfam" id="PF13432">
    <property type="entry name" value="TPR_16"/>
    <property type="match status" value="3"/>
</dbReference>
<reference evidence="4" key="1">
    <citation type="submission" date="2022-07" db="EMBL/GenBank/DDBJ databases">
        <title>Phylogenomic reconstructions and comparative analyses of Kickxellomycotina fungi.</title>
        <authorList>
            <person name="Reynolds N.K."/>
            <person name="Stajich J.E."/>
            <person name="Barry K."/>
            <person name="Grigoriev I.V."/>
            <person name="Crous P."/>
            <person name="Smith M.E."/>
        </authorList>
    </citation>
    <scope>NUCLEOTIDE SEQUENCE</scope>
    <source>
        <strain evidence="4">RSA 1196</strain>
    </source>
</reference>
<dbReference type="SUPFAM" id="SSF48452">
    <property type="entry name" value="TPR-like"/>
    <property type="match status" value="6"/>
</dbReference>
<comment type="caution">
    <text evidence="4">The sequence shown here is derived from an EMBL/GenBank/DDBJ whole genome shotgun (WGS) entry which is preliminary data.</text>
</comment>
<sequence>MSSKNRLKQAKEALGKQDYHTAQRLARGIVEFEPSNYTAWVFLGVACQNLEQWDDCEEAYQRAIEVDPTALLAWQGLCAYHEKQGQTQAFVKVATKLCDLLAQANQAEKLWTLLHKLCQLAEDAQDIPLCIQRWKLTTSTGPYGTVLSKVTTSRPAEIETWSRIIDWQLKLDERTIKREINSRRTRLGAEPLVILSAKVEKEVMDRSELLTYCKQWFAAYRDGGADTPPDEFSPLALHVHLVYFERLHRQLRLSSPPKQELREQVFEEATLLCRCHASATAFEFLLTTADVSTLDALPIDLLRNYVAHFPDAILAPFAQVLLRSVESTTPPAPVDLFDEAITHLTALSGSHHWALLICAHFASRSGDHQSALGYANRALPLLDQFTTEVDLPLLNIRHQIQLLLGDSYRLLGRRYYGEAEEVYQTLLKDQPESFPAKVGLALVYNGSGKFAQSVDLLTEVVSQDPGNPVILGELGWVYYQNGTYDQALELLRDAVAKEPDNAVYHYRLGCIYWALDGVYRTDQQYAFSAWLRAAQLNPSNGENFYRLGVFFDQMEGDQDRAAKCYYQAFCLDVTHPQAPRVLVHYCHQKDLLPLADKVVRAVVEANPQAAWAWQTLGFTQLRQGAFREAISAFQRAIRVEGEDALSWEGLGEAYYDSGSYVSASKALQRAHQRNPTSFFPVYLLGKIHSLMRTYTEALDFYTLAEVALQRESTSNDQLSVTIRDPVVGTALVVAHARTHLGLARQHITGSFYARAAEQAVKALQLCQSHIERVRDDFLLDPLVVGVWEVSAEICRFYRSLGDYALDLFPLATLQALGSCVLKHYGHYFEQALEKDRLTHYLHQSKLSEFTSGQFLECCEVFACAMTRGQLALVNPINSPEQAGNIYYQLARGYYMLYEQEVRNGMVCTTFDRKEAVSSDQDRHPWLQEAVRACGTALQLQPQQGEYWSALGTFLSQSEPRVAQHALIKALLIQPADTQTWCNLGYLYLAHGETELANKAFSRAQSTNPDCASAWVGQALLAQTLNVKEEAMELFYHTFVLTEGANLEVNRLFATHWFRHYGSGNSSESTTSISWKTAALFAIHQVVERSTRDPWSLTLLGLLLERHGRYASATDVLRRALTTAEALPSSVETNASSDETLVRGLSQVIQVHLARVLCAAGDYQASVEMYSTYLAGVDFSGTLDIPTLAAVLGKGLAEYFQQDLGSSLESFELALRLAEANPTWYQVTSVLLAQALWALGTEDHRQLAKQQLLQAVGDTGESNAGTPSPPLLFTLFAMGMCEPDPTLLEAVKPELAKVRPQFDSDQVIPYLHCCWALIQGDYTGARRAISYAAHGNPTRKAHWVVLADTLRLELSWPGAELKLARGDTWQVMQDAVEMVQPGPHCRVEETVNSHIITALGLLSRPLAAEYSKLLIPLQRAKSAAQRAIHLAPWDIRTWFTLAQVGVTELVLRLHVDFPEDHLDEGVTEQSTGHHLERLTTQLVSTLEWVLQRCSEPTQSSRPSTSPWHTPPVTMVLPEHYQGWVHLWLSMTLLIRSTLNTISESDQQSCRVRSYELAEKVIQGLPSPSDASDPSLVALRALAQTQFARCLLVQDEVEEAFEHFHAAFQVWKQASLDVHPLYLTTLLEVADYYGRNGKFRSAEDLFQGMVTSIDSSSNSLVGCRQQLNYLLHWLNFALQFRQPLMVRKIRERLATVDAAIQDQASSSESPTELWPLLSLVKSLLLILADACAGKPLDRLIKRLRSLPGVTLYQPPVPGEEADTSQSEPTVIKEPTTQKGVSTFPFLQGYLAWFMTQSSTSTNKQELLWYSKAEVDLQQDIGPPWLTQFLKELVQ</sequence>
<dbReference type="OrthoDB" id="421075at2759"/>
<proteinExistence type="predicted"/>
<evidence type="ECO:0000313" key="5">
    <source>
        <dbReference type="Proteomes" id="UP001150925"/>
    </source>
</evidence>
<keyword evidence="5" id="KW-1185">Reference proteome</keyword>
<dbReference type="Pfam" id="PF13424">
    <property type="entry name" value="TPR_12"/>
    <property type="match status" value="1"/>
</dbReference>
<dbReference type="GO" id="GO:0055087">
    <property type="term" value="C:Ski complex"/>
    <property type="evidence" value="ECO:0007669"/>
    <property type="project" value="InterPro"/>
</dbReference>
<dbReference type="Proteomes" id="UP001150925">
    <property type="component" value="Unassembled WGS sequence"/>
</dbReference>
<organism evidence="4 5">
    <name type="scientific">Dispira parvispora</name>
    <dbReference type="NCBI Taxonomy" id="1520584"/>
    <lineage>
        <taxon>Eukaryota</taxon>
        <taxon>Fungi</taxon>
        <taxon>Fungi incertae sedis</taxon>
        <taxon>Zoopagomycota</taxon>
        <taxon>Kickxellomycotina</taxon>
        <taxon>Dimargaritomycetes</taxon>
        <taxon>Dimargaritales</taxon>
        <taxon>Dimargaritaceae</taxon>
        <taxon>Dispira</taxon>
    </lineage>
</organism>
<dbReference type="Gene3D" id="1.25.40.10">
    <property type="entry name" value="Tetratricopeptide repeat domain"/>
    <property type="match status" value="5"/>
</dbReference>
<feature type="repeat" description="TPR" evidence="3">
    <location>
        <begin position="610"/>
        <end position="643"/>
    </location>
</feature>
<keyword evidence="1" id="KW-0677">Repeat</keyword>
<dbReference type="EMBL" id="JANBPY010000240">
    <property type="protein sequence ID" value="KAJ1968046.1"/>
    <property type="molecule type" value="Genomic_DNA"/>
</dbReference>
<name>A0A9W8ATF7_9FUNG</name>
<dbReference type="GO" id="GO:0006401">
    <property type="term" value="P:RNA catabolic process"/>
    <property type="evidence" value="ECO:0007669"/>
    <property type="project" value="InterPro"/>
</dbReference>
<dbReference type="PROSITE" id="PS50005">
    <property type="entry name" value="TPR"/>
    <property type="match status" value="5"/>
</dbReference>
<protein>
    <submittedName>
        <fullName evidence="4">Superkiller protein 3</fullName>
    </submittedName>
</protein>
<dbReference type="Pfam" id="PF14559">
    <property type="entry name" value="TPR_19"/>
    <property type="match status" value="1"/>
</dbReference>
<dbReference type="SMART" id="SM00028">
    <property type="entry name" value="TPR"/>
    <property type="match status" value="11"/>
</dbReference>
<dbReference type="InterPro" id="IPR039226">
    <property type="entry name" value="Ski3/TTC37"/>
</dbReference>
<dbReference type="PANTHER" id="PTHR15704:SF7">
    <property type="entry name" value="SUPERKILLER COMPLEX PROTEIN 3"/>
    <property type="match status" value="1"/>
</dbReference>
<feature type="repeat" description="TPR" evidence="3">
    <location>
        <begin position="37"/>
        <end position="70"/>
    </location>
</feature>